<dbReference type="Proteomes" id="UP000319148">
    <property type="component" value="Unassembled WGS sequence"/>
</dbReference>
<feature type="repeat" description="TPR" evidence="1">
    <location>
        <begin position="421"/>
        <end position="454"/>
    </location>
</feature>
<dbReference type="PANTHER" id="PTHR44216:SF3">
    <property type="entry name" value="PROTEIN O-MANNOSYL-TRANSFERASE TMTC2"/>
    <property type="match status" value="1"/>
</dbReference>
<sequence>MFDRIKTIGGGATRTTGRWARIALLTALLSGSSMVAQANVDQVEEDKKPYGAYLAGLHARATMDIGAAADYHQQALELDPDNLSLLARTFSLCIADGQYDCASRVADHLVELDRADSLIRLYQFLELARDKRFKKAREYLEQVGDAGVYSLFKPLFSAWMAAEDGDEKQASAVLEELLQKDSFRDFKKFHAALIYEFTGNDARAEELYVDALGSLGALTLRTVEAYGMLLAREGREDAARELFLNYLEKAPDNETLKLRLDQLEKGKLAKHHIDNYRDGMAEIFYSAATFLMQDNIRTPATLYLRYGKYMRKDFPEADFLLGQIFEIDEYYDGALEVLQNIKKKDHLYYQSRMQQAWIYEKIGELDKAVAMLRDLAREFPDKHQLFGVMGDLYRMNNRFAEAADAYDKLIKSFGEPEEKHWAAFYTRGIVLEREQRWDEAEKDFLKALELRPDQPQVLNYLAYSWVDRGINVDKARAMLEKAVELRPHDGYIVDSLGWALFKMGEHGRAVEVLEKAVMLQADDWAINDHLGDAYWAVGRKNEARFQWRHALSLNPDDEKVSEIKNKIKHGNSSR</sequence>
<protein>
    <submittedName>
        <fullName evidence="3">Tetratricopeptide repeat protein</fullName>
    </submittedName>
</protein>
<dbReference type="Pfam" id="PF13432">
    <property type="entry name" value="TPR_16"/>
    <property type="match status" value="1"/>
</dbReference>
<keyword evidence="2" id="KW-0732">Signal</keyword>
<reference evidence="4" key="1">
    <citation type="submission" date="2019-06" db="EMBL/GenBank/DDBJ databases">
        <title>The complete genome of Emcibacter congregatus ZYLT.</title>
        <authorList>
            <person name="Zhao Z."/>
        </authorList>
    </citation>
    <scope>NUCLEOTIDE SEQUENCE [LARGE SCALE GENOMIC DNA]</scope>
    <source>
        <strain evidence="4">MCCC 1A06723</strain>
    </source>
</reference>
<dbReference type="PANTHER" id="PTHR44216">
    <property type="entry name" value="PROTEIN O-MANNOSYL-TRANSFERASE TMTC2"/>
    <property type="match status" value="1"/>
</dbReference>
<dbReference type="Pfam" id="PF13181">
    <property type="entry name" value="TPR_8"/>
    <property type="match status" value="2"/>
</dbReference>
<dbReference type="AlphaFoldDB" id="A0A501PGB0"/>
<feature type="signal peptide" evidence="2">
    <location>
        <begin position="1"/>
        <end position="38"/>
    </location>
</feature>
<feature type="chain" id="PRO_5021219625" evidence="2">
    <location>
        <begin position="39"/>
        <end position="574"/>
    </location>
</feature>
<comment type="caution">
    <text evidence="3">The sequence shown here is derived from an EMBL/GenBank/DDBJ whole genome shotgun (WGS) entry which is preliminary data.</text>
</comment>
<dbReference type="PROSITE" id="PS50005">
    <property type="entry name" value="TPR"/>
    <property type="match status" value="1"/>
</dbReference>
<dbReference type="OrthoDB" id="9766710at2"/>
<dbReference type="Pfam" id="PF13174">
    <property type="entry name" value="TPR_6"/>
    <property type="match status" value="1"/>
</dbReference>
<evidence type="ECO:0000313" key="3">
    <source>
        <dbReference type="EMBL" id="TPD59490.1"/>
    </source>
</evidence>
<dbReference type="GO" id="GO:0035269">
    <property type="term" value="P:protein O-linked glycosylation via mannose"/>
    <property type="evidence" value="ECO:0007669"/>
    <property type="project" value="TreeGrafter"/>
</dbReference>
<organism evidence="3 4">
    <name type="scientific">Emcibacter nanhaiensis</name>
    <dbReference type="NCBI Taxonomy" id="1505037"/>
    <lineage>
        <taxon>Bacteria</taxon>
        <taxon>Pseudomonadati</taxon>
        <taxon>Pseudomonadota</taxon>
        <taxon>Alphaproteobacteria</taxon>
        <taxon>Emcibacterales</taxon>
        <taxon>Emcibacteraceae</taxon>
        <taxon>Emcibacter</taxon>
    </lineage>
</organism>
<dbReference type="RefSeq" id="WP_139941153.1">
    <property type="nucleotide sequence ID" value="NZ_JBHSYP010000006.1"/>
</dbReference>
<dbReference type="InterPro" id="IPR019734">
    <property type="entry name" value="TPR_rpt"/>
</dbReference>
<dbReference type="InterPro" id="IPR052384">
    <property type="entry name" value="TMTC_O-mannosyltransferase"/>
</dbReference>
<dbReference type="SUPFAM" id="SSF48452">
    <property type="entry name" value="TPR-like"/>
    <property type="match status" value="3"/>
</dbReference>
<accession>A0A501PGB0</accession>
<gene>
    <name evidence="3" type="ORF">FIV46_11925</name>
</gene>
<keyword evidence="4" id="KW-1185">Reference proteome</keyword>
<evidence type="ECO:0000256" key="1">
    <source>
        <dbReference type="PROSITE-ProRule" id="PRU00339"/>
    </source>
</evidence>
<keyword evidence="1" id="KW-0802">TPR repeat</keyword>
<evidence type="ECO:0000313" key="4">
    <source>
        <dbReference type="Proteomes" id="UP000319148"/>
    </source>
</evidence>
<evidence type="ECO:0000256" key="2">
    <source>
        <dbReference type="SAM" id="SignalP"/>
    </source>
</evidence>
<dbReference type="GO" id="GO:0000030">
    <property type="term" value="F:mannosyltransferase activity"/>
    <property type="evidence" value="ECO:0007669"/>
    <property type="project" value="TreeGrafter"/>
</dbReference>
<dbReference type="EMBL" id="VFIY01000014">
    <property type="protein sequence ID" value="TPD59490.1"/>
    <property type="molecule type" value="Genomic_DNA"/>
</dbReference>
<dbReference type="InterPro" id="IPR011990">
    <property type="entry name" value="TPR-like_helical_dom_sf"/>
</dbReference>
<proteinExistence type="predicted"/>
<dbReference type="SMART" id="SM00028">
    <property type="entry name" value="TPR"/>
    <property type="match status" value="7"/>
</dbReference>
<name>A0A501PGB0_9PROT</name>
<dbReference type="Gene3D" id="1.25.40.10">
    <property type="entry name" value="Tetratricopeptide repeat domain"/>
    <property type="match status" value="4"/>
</dbReference>